<reference evidence="17 18" key="2">
    <citation type="journal article" date="2012" name="PLoS ONE">
        <title>Genomic characterization of the taylorella genus.</title>
        <authorList>
            <person name="Hebert L."/>
            <person name="Moumen B."/>
            <person name="Pons N."/>
            <person name="Duquesne F."/>
            <person name="Breuil M.F."/>
            <person name="Goux D."/>
            <person name="Batto J.M."/>
            <person name="Laugier C."/>
            <person name="Renault P."/>
            <person name="Petry S."/>
        </authorList>
    </citation>
    <scope>NUCLEOTIDE SEQUENCE [LARGE SCALE GENOMIC DNA]</scope>
    <source>
        <strain evidence="17 18">MCE3</strain>
    </source>
</reference>
<keyword evidence="8 12" id="KW-0408">Iron</keyword>
<dbReference type="eggNOG" id="COG1034">
    <property type="taxonomic scope" value="Bacteria"/>
</dbReference>
<dbReference type="GO" id="GO:0016651">
    <property type="term" value="F:oxidoreductase activity, acting on NAD(P)H"/>
    <property type="evidence" value="ECO:0007669"/>
    <property type="project" value="InterPro"/>
</dbReference>
<dbReference type="Pfam" id="PF22151">
    <property type="entry name" value="Fer4_NDSU1"/>
    <property type="match status" value="1"/>
</dbReference>
<evidence type="ECO:0000259" key="16">
    <source>
        <dbReference type="PROSITE" id="PS51839"/>
    </source>
</evidence>
<feature type="domain" description="2Fe-2S ferredoxin-type" evidence="14">
    <location>
        <begin position="1"/>
        <end position="78"/>
    </location>
</feature>
<feature type="region of interest" description="Disordered" evidence="13">
    <location>
        <begin position="667"/>
        <end position="691"/>
    </location>
</feature>
<dbReference type="PANTHER" id="PTHR43105:SF13">
    <property type="entry name" value="NADH-UBIQUINONE OXIDOREDUCTASE 75 KDA SUBUNIT, MITOCHONDRIAL"/>
    <property type="match status" value="1"/>
</dbReference>
<dbReference type="FunFam" id="3.10.20.740:FF:000001">
    <property type="entry name" value="NADH-quinone oxidoreductase subunit G"/>
    <property type="match status" value="1"/>
</dbReference>
<dbReference type="PROSITE" id="PS51085">
    <property type="entry name" value="2FE2S_FER_2"/>
    <property type="match status" value="1"/>
</dbReference>
<feature type="domain" description="4Fe-4S His(Cys)3-ligated-type" evidence="16">
    <location>
        <begin position="78"/>
        <end position="117"/>
    </location>
</feature>
<dbReference type="InterPro" id="IPR050123">
    <property type="entry name" value="Prok_molybdopt-oxidoreductase"/>
</dbReference>
<dbReference type="FunFam" id="3.30.200.210:FF:000002">
    <property type="entry name" value="NADH-ubiquinone oxidoreductase 75 kDa subunit"/>
    <property type="match status" value="1"/>
</dbReference>
<dbReference type="GO" id="GO:0042773">
    <property type="term" value="P:ATP synthesis coupled electron transport"/>
    <property type="evidence" value="ECO:0007669"/>
    <property type="project" value="InterPro"/>
</dbReference>
<dbReference type="Pfam" id="PF13510">
    <property type="entry name" value="Fer2_4"/>
    <property type="match status" value="1"/>
</dbReference>
<gene>
    <name evidence="17" type="ordered locus">TASI_0486</name>
</gene>
<dbReference type="EMBL" id="CP003059">
    <property type="protein sequence ID" value="AEP36261.1"/>
    <property type="molecule type" value="Genomic_DNA"/>
</dbReference>
<dbReference type="GO" id="GO:0046872">
    <property type="term" value="F:metal ion binding"/>
    <property type="evidence" value="ECO:0007669"/>
    <property type="project" value="UniProtKB-UniRule"/>
</dbReference>
<comment type="function">
    <text evidence="12">NDH-1 shuttles electrons from NADH, via FMN and iron-sulfur (Fe-S) centers, to quinones in the respiratory chain. Couples the redox reaction to proton translocation (for every two electrons transferred, four hydrogen ions are translocated across the cytoplasmic membrane), and thus conserves the redox energy in a proton gradient.</text>
</comment>
<dbReference type="PROSITE" id="PS00641">
    <property type="entry name" value="COMPLEX1_75K_1"/>
    <property type="match status" value="1"/>
</dbReference>
<keyword evidence="9 12" id="KW-0411">Iron-sulfur</keyword>
<dbReference type="Pfam" id="PF10588">
    <property type="entry name" value="NADH-G_4Fe-4S_3"/>
    <property type="match status" value="1"/>
</dbReference>
<dbReference type="Gene3D" id="3.30.70.20">
    <property type="match status" value="1"/>
</dbReference>
<evidence type="ECO:0000256" key="2">
    <source>
        <dbReference type="ARBA" id="ARBA00005404"/>
    </source>
</evidence>
<organism evidence="17 18">
    <name type="scientific">Taylorella asinigenitalis (strain MCE3)</name>
    <dbReference type="NCBI Taxonomy" id="1008459"/>
    <lineage>
        <taxon>Bacteria</taxon>
        <taxon>Pseudomonadati</taxon>
        <taxon>Pseudomonadota</taxon>
        <taxon>Betaproteobacteria</taxon>
        <taxon>Burkholderiales</taxon>
        <taxon>Alcaligenaceae</taxon>
        <taxon>Taylorella</taxon>
    </lineage>
</organism>
<dbReference type="SMART" id="SM00929">
    <property type="entry name" value="NADH-G_4Fe-4S_3"/>
    <property type="match status" value="1"/>
</dbReference>
<keyword evidence="17" id="KW-0830">Ubiquinone</keyword>
<comment type="cofactor">
    <cofactor evidence="1 12">
        <name>[4Fe-4S] cluster</name>
        <dbReference type="ChEBI" id="CHEBI:49883"/>
    </cofactor>
</comment>
<evidence type="ECO:0000256" key="9">
    <source>
        <dbReference type="ARBA" id="ARBA00023014"/>
    </source>
</evidence>
<evidence type="ECO:0000256" key="13">
    <source>
        <dbReference type="SAM" id="MobiDB-lite"/>
    </source>
</evidence>
<dbReference type="PROSITE" id="PS51669">
    <property type="entry name" value="4FE4S_MOW_BIS_MGD"/>
    <property type="match status" value="1"/>
</dbReference>
<keyword evidence="10 12" id="KW-0520">NAD</keyword>
<dbReference type="HOGENOM" id="CLU_000422_11_6_4"/>
<keyword evidence="5 12" id="KW-0874">Quinone</keyword>
<evidence type="ECO:0000256" key="4">
    <source>
        <dbReference type="ARBA" id="ARBA00022714"/>
    </source>
</evidence>
<keyword evidence="6 12" id="KW-0479">Metal-binding</keyword>
<evidence type="ECO:0000256" key="6">
    <source>
        <dbReference type="ARBA" id="ARBA00022723"/>
    </source>
</evidence>
<keyword evidence="3 12" id="KW-0004">4Fe-4S</keyword>
<evidence type="ECO:0000313" key="17">
    <source>
        <dbReference type="EMBL" id="AEP36261.1"/>
    </source>
</evidence>
<evidence type="ECO:0000259" key="15">
    <source>
        <dbReference type="PROSITE" id="PS51669"/>
    </source>
</evidence>
<comment type="catalytic activity">
    <reaction evidence="11 12">
        <text>a quinone + NADH + 5 H(+)(in) = a quinol + NAD(+) + 4 H(+)(out)</text>
        <dbReference type="Rhea" id="RHEA:57888"/>
        <dbReference type="ChEBI" id="CHEBI:15378"/>
        <dbReference type="ChEBI" id="CHEBI:24646"/>
        <dbReference type="ChEBI" id="CHEBI:57540"/>
        <dbReference type="ChEBI" id="CHEBI:57945"/>
        <dbReference type="ChEBI" id="CHEBI:132124"/>
    </reaction>
</comment>
<dbReference type="SUPFAM" id="SSF54292">
    <property type="entry name" value="2Fe-2S ferredoxin-like"/>
    <property type="match status" value="1"/>
</dbReference>
<dbReference type="Gene3D" id="3.10.20.740">
    <property type="match status" value="1"/>
</dbReference>
<keyword evidence="4 12" id="KW-0001">2Fe-2S</keyword>
<dbReference type="PROSITE" id="PS51839">
    <property type="entry name" value="4FE4S_HC3"/>
    <property type="match status" value="1"/>
</dbReference>
<dbReference type="InterPro" id="IPR000283">
    <property type="entry name" value="NADH_UbQ_OxRdtase_75kDa_su_CS"/>
</dbReference>
<evidence type="ECO:0000313" key="18">
    <source>
        <dbReference type="Proteomes" id="UP000009284"/>
    </source>
</evidence>
<dbReference type="OrthoDB" id="9810782at2"/>
<dbReference type="EC" id="7.1.1.-" evidence="12"/>
<proteinExistence type="inferred from homology"/>
<dbReference type="AlphaFoldDB" id="G4QA92"/>
<dbReference type="GO" id="GO:0051539">
    <property type="term" value="F:4 iron, 4 sulfur cluster binding"/>
    <property type="evidence" value="ECO:0007669"/>
    <property type="project" value="UniProtKB-KW"/>
</dbReference>
<evidence type="ECO:0000256" key="11">
    <source>
        <dbReference type="ARBA" id="ARBA00047712"/>
    </source>
</evidence>
<dbReference type="Gene3D" id="3.40.50.740">
    <property type="match status" value="1"/>
</dbReference>
<dbReference type="Pfam" id="PF00384">
    <property type="entry name" value="Molybdopterin"/>
    <property type="match status" value="1"/>
</dbReference>
<evidence type="ECO:0000256" key="1">
    <source>
        <dbReference type="ARBA" id="ARBA00001966"/>
    </source>
</evidence>
<dbReference type="GO" id="GO:0016020">
    <property type="term" value="C:membrane"/>
    <property type="evidence" value="ECO:0007669"/>
    <property type="project" value="InterPro"/>
</dbReference>
<dbReference type="PROSITE" id="PS00643">
    <property type="entry name" value="COMPLEX1_75K_3"/>
    <property type="match status" value="1"/>
</dbReference>
<evidence type="ECO:0000259" key="14">
    <source>
        <dbReference type="PROSITE" id="PS51085"/>
    </source>
</evidence>
<dbReference type="KEGG" id="tas:TASI_0486"/>
<dbReference type="SUPFAM" id="SSF50692">
    <property type="entry name" value="ADC-like"/>
    <property type="match status" value="1"/>
</dbReference>
<dbReference type="Gene3D" id="3.30.200.210">
    <property type="match status" value="1"/>
</dbReference>
<keyword evidence="17" id="KW-0560">Oxidoreductase</keyword>
<protein>
    <recommendedName>
        <fullName evidence="12">NADH-quinone oxidoreductase</fullName>
        <ecNumber evidence="12">7.1.1.-</ecNumber>
    </recommendedName>
</protein>
<accession>G4QA92</accession>
<dbReference type="STRING" id="1008459.TASI_0486"/>
<dbReference type="SUPFAM" id="SSF53706">
    <property type="entry name" value="Formate dehydrogenase/DMSO reductase, domains 1-3"/>
    <property type="match status" value="1"/>
</dbReference>
<dbReference type="InterPro" id="IPR036010">
    <property type="entry name" value="2Fe-2S_ferredoxin-like_sf"/>
</dbReference>
<dbReference type="FunFam" id="3.30.70.20:FF:000002">
    <property type="entry name" value="NADH-ubiquinone oxidoreductase 75 kDa subunit"/>
    <property type="match status" value="1"/>
</dbReference>
<dbReference type="NCBIfam" id="TIGR01973">
    <property type="entry name" value="NuoG"/>
    <property type="match status" value="1"/>
</dbReference>
<sequence length="797" mass="86734">MIELTIDGRPVQVEDGSMIIQAANKLGIYIPHFCYHKKLSIAASCRMCLVEVEKVPKALPACATPVTNGMVVYTKSPKAKAGQEAVMEFLLINHPLDCPVCDQGGECQLQDLAVGYGYSTSRYDEEKRVIFHKNLGPLVSAEEMSRCIHCTRCVRFGQEIAGQMELGMVYRNERSEITNFLGKAIESELSGNMIDVCPVGALTSKPFRFEARTWELARRETISPHDSVGSNVIAQIKNNEVLRVLPQENEAVNECWISDKDRWSYEGLVTEDRLTTPMIKTTNNVWKEVDWSEALNFVADNIREIVSNESNSLGVLASESSTLEELYLLKKITKHLGSQNIDTNLRSNDPLLAKSIEGVPTLGVSIADLSTIDSAVVIGSNLRKDHPLFAQRLRQAAKRGASIAIIDSFAEDPKIELAARVHVKPSELAAKINEISDVLANHKEDEDYDTSDANQLFASRISGFENSVVLVGNAVTNAPNASELLLAAQKLAKSMGAKLGFLTSGANTVGSYTLGTVARDGLSAKEMIQEKLSVFIVHNVEPKFDMENGLQAQKVLADSFAVALTPYVSAAVDWAKVMLPIGPFTETSGTYINAEGRRQSFKGVVSGLGESRPAWKVLRVLCNLLGVPDSNFNDSDEIANIAISESRQNQTSNNILEVGGLKSAEGTSVAASASDEGSAEDASGDAAKGSTKEEAPIMFERISEVPIYKTDAIVRRAHSLQQTEISLSPCVQLSKIDLEKLEVSCGDSVKLTSDSGSGEFTVRCNEILPEGVIRISQGFEETIKLGNSYSMIKVERV</sequence>
<dbReference type="GO" id="GO:0048038">
    <property type="term" value="F:quinone binding"/>
    <property type="evidence" value="ECO:0007669"/>
    <property type="project" value="UniProtKB-UniRule"/>
</dbReference>
<comment type="similarity">
    <text evidence="2 12">Belongs to the complex I 75 kDa subunit family.</text>
</comment>
<dbReference type="CDD" id="cd00207">
    <property type="entry name" value="fer2"/>
    <property type="match status" value="1"/>
</dbReference>
<evidence type="ECO:0000256" key="5">
    <source>
        <dbReference type="ARBA" id="ARBA00022719"/>
    </source>
</evidence>
<dbReference type="Proteomes" id="UP000009284">
    <property type="component" value="Chromosome"/>
</dbReference>
<evidence type="ECO:0000256" key="8">
    <source>
        <dbReference type="ARBA" id="ARBA00023004"/>
    </source>
</evidence>
<dbReference type="InterPro" id="IPR019574">
    <property type="entry name" value="NADH_UbQ_OxRdtase_Gsu_4Fe4S-bd"/>
</dbReference>
<evidence type="ECO:0000256" key="7">
    <source>
        <dbReference type="ARBA" id="ARBA00022967"/>
    </source>
</evidence>
<name>G4QA92_TAYAM</name>
<dbReference type="InterPro" id="IPR006963">
    <property type="entry name" value="Mopterin_OxRdtase_4Fe-4S_dom"/>
</dbReference>
<dbReference type="PROSITE" id="PS00642">
    <property type="entry name" value="COMPLEX1_75K_2"/>
    <property type="match status" value="1"/>
</dbReference>
<keyword evidence="18" id="KW-1185">Reference proteome</keyword>
<dbReference type="GO" id="GO:0051537">
    <property type="term" value="F:2 iron, 2 sulfur cluster binding"/>
    <property type="evidence" value="ECO:0007669"/>
    <property type="project" value="UniProtKB-UniRule"/>
</dbReference>
<evidence type="ECO:0000256" key="12">
    <source>
        <dbReference type="RuleBase" id="RU003525"/>
    </source>
</evidence>
<dbReference type="InterPro" id="IPR010228">
    <property type="entry name" value="NADH_UbQ_OxRdtase_Gsu"/>
</dbReference>
<dbReference type="SUPFAM" id="SSF54862">
    <property type="entry name" value="4Fe-4S ferredoxins"/>
    <property type="match status" value="1"/>
</dbReference>
<comment type="cofactor">
    <cofactor evidence="12">
        <name>[2Fe-2S] cluster</name>
        <dbReference type="ChEBI" id="CHEBI:190135"/>
    </cofactor>
    <text evidence="12">Binds 1 [2Fe-2S] cluster per subunit.</text>
</comment>
<feature type="domain" description="4Fe-4S Mo/W bis-MGD-type" evidence="15">
    <location>
        <begin position="216"/>
        <end position="272"/>
    </location>
</feature>
<dbReference type="Pfam" id="PF22117">
    <property type="entry name" value="Fer4_Nqo3"/>
    <property type="match status" value="1"/>
</dbReference>
<dbReference type="RefSeq" id="WP_014111159.1">
    <property type="nucleotide sequence ID" value="NC_016043.1"/>
</dbReference>
<dbReference type="InterPro" id="IPR001041">
    <property type="entry name" value="2Fe-2S_ferredoxin-type"/>
</dbReference>
<dbReference type="InterPro" id="IPR054351">
    <property type="entry name" value="NADH_UbQ_OxRdtase_ferredoxin"/>
</dbReference>
<evidence type="ECO:0000256" key="10">
    <source>
        <dbReference type="ARBA" id="ARBA00023027"/>
    </source>
</evidence>
<dbReference type="Gene3D" id="2.40.40.20">
    <property type="match status" value="1"/>
</dbReference>
<dbReference type="PANTHER" id="PTHR43105">
    <property type="entry name" value="RESPIRATORY NITRATE REDUCTASE"/>
    <property type="match status" value="1"/>
</dbReference>
<dbReference type="GO" id="GO:0008137">
    <property type="term" value="F:NADH dehydrogenase (ubiquinone) activity"/>
    <property type="evidence" value="ECO:0007669"/>
    <property type="project" value="UniProtKB-UniRule"/>
</dbReference>
<keyword evidence="7 12" id="KW-1278">Translocase</keyword>
<dbReference type="Gene3D" id="3.40.228.10">
    <property type="entry name" value="Dimethylsulfoxide Reductase, domain 2"/>
    <property type="match status" value="1"/>
</dbReference>
<dbReference type="InterPro" id="IPR006656">
    <property type="entry name" value="Mopterin_OxRdtase"/>
</dbReference>
<reference key="1">
    <citation type="submission" date="2011-09" db="EMBL/GenBank/DDBJ databases">
        <title>Genomic characterization of the Taylorella genus.</title>
        <authorList>
            <person name="Hebert L."/>
            <person name="Moumen B."/>
            <person name="Pons N."/>
            <person name="Duquesne F."/>
            <person name="Breuil M.-F."/>
            <person name="Goux D."/>
            <person name="Batto J.-M."/>
            <person name="Renault P."/>
            <person name="Laugier C."/>
            <person name="Petry S."/>
        </authorList>
    </citation>
    <scope>NUCLEOTIDE SEQUENCE</scope>
    <source>
        <strain>MCE3</strain>
    </source>
</reference>
<dbReference type="InterPro" id="IPR009010">
    <property type="entry name" value="Asp_de-COase-like_dom_sf"/>
</dbReference>
<evidence type="ECO:0000256" key="3">
    <source>
        <dbReference type="ARBA" id="ARBA00022485"/>
    </source>
</evidence>